<reference evidence="3" key="1">
    <citation type="journal article" date="2022" name="bioRxiv">
        <title>Sequencing and chromosome-scale assembly of the giantPleurodeles waltlgenome.</title>
        <authorList>
            <person name="Brown T."/>
            <person name="Elewa A."/>
            <person name="Iarovenko S."/>
            <person name="Subramanian E."/>
            <person name="Araus A.J."/>
            <person name="Petzold A."/>
            <person name="Susuki M."/>
            <person name="Suzuki K.-i.T."/>
            <person name="Hayashi T."/>
            <person name="Toyoda A."/>
            <person name="Oliveira C."/>
            <person name="Osipova E."/>
            <person name="Leigh N.D."/>
            <person name="Simon A."/>
            <person name="Yun M.H."/>
        </authorList>
    </citation>
    <scope>NUCLEOTIDE SEQUENCE</scope>
    <source>
        <strain evidence="3">20211129_DDA</strain>
        <tissue evidence="3">Liver</tissue>
    </source>
</reference>
<evidence type="ECO:0000256" key="2">
    <source>
        <dbReference type="SAM" id="MobiDB-lite"/>
    </source>
</evidence>
<keyword evidence="1" id="KW-0175">Coiled coil</keyword>
<keyword evidence="4" id="KW-1185">Reference proteome</keyword>
<feature type="region of interest" description="Disordered" evidence="2">
    <location>
        <begin position="170"/>
        <end position="228"/>
    </location>
</feature>
<comment type="caution">
    <text evidence="3">The sequence shown here is derived from an EMBL/GenBank/DDBJ whole genome shotgun (WGS) entry which is preliminary data.</text>
</comment>
<feature type="compositionally biased region" description="Basic residues" evidence="2">
    <location>
        <begin position="207"/>
        <end position="218"/>
    </location>
</feature>
<evidence type="ECO:0000256" key="1">
    <source>
        <dbReference type="SAM" id="Coils"/>
    </source>
</evidence>
<evidence type="ECO:0000313" key="4">
    <source>
        <dbReference type="Proteomes" id="UP001066276"/>
    </source>
</evidence>
<feature type="compositionally biased region" description="Basic and acidic residues" evidence="2">
    <location>
        <begin position="219"/>
        <end position="228"/>
    </location>
</feature>
<sequence>MQEREFQLQLARLRLERKKAERAAETEQAEAERALAEKKLLLAHELSLKELDVKARQPESSSDAGSITVGPAEDKKESRKLQEEQVPLPPQKRVQKKSPQLDEDCRNAPKEDISRFLCDAMDVPRRDVGCRRVWSWIHSTSLGSGKVAFCVKMALSVLWRDLGASTLCEEEEGALSTSESPQSTREHPRESQDTGTKEVQNAVGAARQRKVPSRRRSTQRVEHRRMEC</sequence>
<organism evidence="3 4">
    <name type="scientific">Pleurodeles waltl</name>
    <name type="common">Iberian ribbed newt</name>
    <dbReference type="NCBI Taxonomy" id="8319"/>
    <lineage>
        <taxon>Eukaryota</taxon>
        <taxon>Metazoa</taxon>
        <taxon>Chordata</taxon>
        <taxon>Craniata</taxon>
        <taxon>Vertebrata</taxon>
        <taxon>Euteleostomi</taxon>
        <taxon>Amphibia</taxon>
        <taxon>Batrachia</taxon>
        <taxon>Caudata</taxon>
        <taxon>Salamandroidea</taxon>
        <taxon>Salamandridae</taxon>
        <taxon>Pleurodelinae</taxon>
        <taxon>Pleurodeles</taxon>
    </lineage>
</organism>
<evidence type="ECO:0000313" key="3">
    <source>
        <dbReference type="EMBL" id="KAJ1088549.1"/>
    </source>
</evidence>
<feature type="region of interest" description="Disordered" evidence="2">
    <location>
        <begin position="52"/>
        <end position="106"/>
    </location>
</feature>
<dbReference type="EMBL" id="JANPWB010000015">
    <property type="protein sequence ID" value="KAJ1088549.1"/>
    <property type="molecule type" value="Genomic_DNA"/>
</dbReference>
<accession>A0AAV7LDX6</accession>
<feature type="compositionally biased region" description="Basic and acidic residues" evidence="2">
    <location>
        <begin position="72"/>
        <end position="83"/>
    </location>
</feature>
<feature type="compositionally biased region" description="Basic and acidic residues" evidence="2">
    <location>
        <begin position="184"/>
        <end position="196"/>
    </location>
</feature>
<proteinExistence type="predicted"/>
<name>A0AAV7LDX6_PLEWA</name>
<feature type="coiled-coil region" evidence="1">
    <location>
        <begin position="3"/>
        <end position="37"/>
    </location>
</feature>
<protein>
    <submittedName>
        <fullName evidence="3">Uncharacterized protein</fullName>
    </submittedName>
</protein>
<gene>
    <name evidence="3" type="ORF">NDU88_001706</name>
</gene>
<dbReference type="AlphaFoldDB" id="A0AAV7LDX6"/>
<dbReference type="Proteomes" id="UP001066276">
    <property type="component" value="Chromosome 11"/>
</dbReference>